<evidence type="ECO:0000259" key="4">
    <source>
        <dbReference type="Pfam" id="PF14604"/>
    </source>
</evidence>
<dbReference type="InterPro" id="IPR001452">
    <property type="entry name" value="SH3_domain"/>
</dbReference>
<feature type="transmembrane region" description="Helical" evidence="3">
    <location>
        <begin position="331"/>
        <end position="351"/>
    </location>
</feature>
<dbReference type="HOGENOM" id="CLU_027659_0_0_1"/>
<dbReference type="Pfam" id="PF14604">
    <property type="entry name" value="SH3_9"/>
    <property type="match status" value="1"/>
</dbReference>
<feature type="region of interest" description="Disordered" evidence="2">
    <location>
        <begin position="495"/>
        <end position="518"/>
    </location>
</feature>
<dbReference type="OrthoDB" id="5340910at2759"/>
<feature type="region of interest" description="Disordered" evidence="2">
    <location>
        <begin position="403"/>
        <end position="464"/>
    </location>
</feature>
<dbReference type="Proteomes" id="UP000027073">
    <property type="component" value="Unassembled WGS sequence"/>
</dbReference>
<dbReference type="InterPro" id="IPR036028">
    <property type="entry name" value="SH3-like_dom_sf"/>
</dbReference>
<feature type="compositionally biased region" description="Polar residues" evidence="2">
    <location>
        <begin position="508"/>
        <end position="518"/>
    </location>
</feature>
<evidence type="ECO:0000256" key="3">
    <source>
        <dbReference type="SAM" id="Phobius"/>
    </source>
</evidence>
<dbReference type="STRING" id="1137138.A0A067NP86"/>
<feature type="compositionally biased region" description="Low complexity" evidence="2">
    <location>
        <begin position="314"/>
        <end position="326"/>
    </location>
</feature>
<sequence>MNHHLRSHTHHARAHFKNDVLARAPFPTPAPIDRRAINLNIDLPIIGPLLSVLGLNGEKSTSTPPKATPTPTPTPAPAPVTTPAPAPTSGNTAGNTGNTGNAGNTGSSGGSADSGSGSSGGSTGTTNGSGNASSGTGASGDGTGNGNSNGSSGGNSANNSGGNSGTGDSGSGSSNSGSTSDGSSSGGNNINSDGSSTSLSGNGSSSSDSGASGNNSGSTSNAASGSTNNLAGGDSQSDSRKSGSQVGGSQSSGSSSSGDGADDSNSGSASGGNNAGVAAAVTGSPTNGAALPGITSSGGSPSGDRGQTNDGSVTTSGAGANTNNGGLSKGGIAAIATIGSLLLLLLLLLLLRRRYMKKRSQRHAFWGAAWARRGSGSESLQRSELTMIESGGGYLSARSSFANTDLESNGSPPSSYPATPPPLLLSMDSPSISPPPMAQIRDGTESTQGSPVLMSFDSPPMAARSLSPEFDVRVVQPEDNEDDELQSICVRPFTPSESFTFPKPPSRPSTANSADLSRRNTLTQQFLPVGSRPATADNVLGRRPTLARKVSTQARPQTADVNVSRATFSRSMSIMSRSSSRRFRPPSATAMPNPFLTQSEMDVCSVRSVDLEVIQRPFNPTLDDELPVLPGDKVRVVQEFDDGWAFVEKRFSVDGQWQSGLIPVVCLHAGMDSQETLNAQRMSAYGSTYGVAL</sequence>
<feature type="domain" description="SH3" evidence="4">
    <location>
        <begin position="617"/>
        <end position="667"/>
    </location>
</feature>
<evidence type="ECO:0000256" key="2">
    <source>
        <dbReference type="SAM" id="MobiDB-lite"/>
    </source>
</evidence>
<feature type="compositionally biased region" description="Pro residues" evidence="2">
    <location>
        <begin position="66"/>
        <end position="86"/>
    </location>
</feature>
<feature type="compositionally biased region" description="Low complexity" evidence="2">
    <location>
        <begin position="292"/>
        <end position="303"/>
    </location>
</feature>
<feature type="compositionally biased region" description="Pro residues" evidence="2">
    <location>
        <begin position="414"/>
        <end position="423"/>
    </location>
</feature>
<dbReference type="Gene3D" id="2.30.30.40">
    <property type="entry name" value="SH3 Domains"/>
    <property type="match status" value="1"/>
</dbReference>
<evidence type="ECO:0000313" key="5">
    <source>
        <dbReference type="EMBL" id="KDQ25446.1"/>
    </source>
</evidence>
<reference evidence="6" key="1">
    <citation type="journal article" date="2014" name="Proc. Natl. Acad. Sci. U.S.A.">
        <title>Extensive sampling of basidiomycete genomes demonstrates inadequacy of the white-rot/brown-rot paradigm for wood decay fungi.</title>
        <authorList>
            <person name="Riley R."/>
            <person name="Salamov A.A."/>
            <person name="Brown D.W."/>
            <person name="Nagy L.G."/>
            <person name="Floudas D."/>
            <person name="Held B.W."/>
            <person name="Levasseur A."/>
            <person name="Lombard V."/>
            <person name="Morin E."/>
            <person name="Otillar R."/>
            <person name="Lindquist E.A."/>
            <person name="Sun H."/>
            <person name="LaButti K.M."/>
            <person name="Schmutz J."/>
            <person name="Jabbour D."/>
            <person name="Luo H."/>
            <person name="Baker S.E."/>
            <person name="Pisabarro A.G."/>
            <person name="Walton J.D."/>
            <person name="Blanchette R.A."/>
            <person name="Henrissat B."/>
            <person name="Martin F."/>
            <person name="Cullen D."/>
            <person name="Hibbett D.S."/>
            <person name="Grigoriev I.V."/>
        </authorList>
    </citation>
    <scope>NUCLEOTIDE SEQUENCE [LARGE SCALE GENOMIC DNA]</scope>
    <source>
        <strain evidence="6">PC15</strain>
    </source>
</reference>
<evidence type="ECO:0000313" key="6">
    <source>
        <dbReference type="Proteomes" id="UP000027073"/>
    </source>
</evidence>
<organism evidence="5 6">
    <name type="scientific">Pleurotus ostreatus (strain PC15)</name>
    <name type="common">Oyster mushroom</name>
    <dbReference type="NCBI Taxonomy" id="1137138"/>
    <lineage>
        <taxon>Eukaryota</taxon>
        <taxon>Fungi</taxon>
        <taxon>Dikarya</taxon>
        <taxon>Basidiomycota</taxon>
        <taxon>Agaricomycotina</taxon>
        <taxon>Agaricomycetes</taxon>
        <taxon>Agaricomycetidae</taxon>
        <taxon>Agaricales</taxon>
        <taxon>Pleurotineae</taxon>
        <taxon>Pleurotaceae</taxon>
        <taxon>Pleurotus</taxon>
    </lineage>
</organism>
<keyword evidence="1" id="KW-0728">SH3 domain</keyword>
<keyword evidence="3" id="KW-0472">Membrane</keyword>
<keyword evidence="3" id="KW-1133">Transmembrane helix</keyword>
<name>A0A067NP86_PLEO1</name>
<feature type="compositionally biased region" description="Low complexity" evidence="2">
    <location>
        <begin position="275"/>
        <end position="284"/>
    </location>
</feature>
<protein>
    <recommendedName>
        <fullName evidence="4">SH3 domain-containing protein</fullName>
    </recommendedName>
</protein>
<feature type="compositionally biased region" description="Low complexity" evidence="2">
    <location>
        <begin position="87"/>
        <end position="116"/>
    </location>
</feature>
<feature type="region of interest" description="Disordered" evidence="2">
    <location>
        <begin position="57"/>
        <end position="326"/>
    </location>
</feature>
<gene>
    <name evidence="5" type="ORF">PLEOSDRAFT_1106375</name>
</gene>
<dbReference type="AlphaFoldDB" id="A0A067NP86"/>
<keyword evidence="3" id="KW-0812">Transmembrane</keyword>
<proteinExistence type="predicted"/>
<feature type="compositionally biased region" description="Low complexity" evidence="2">
    <location>
        <begin position="242"/>
        <end position="268"/>
    </location>
</feature>
<accession>A0A067NP86</accession>
<evidence type="ECO:0000256" key="1">
    <source>
        <dbReference type="ARBA" id="ARBA00022443"/>
    </source>
</evidence>
<feature type="compositionally biased region" description="Low complexity" evidence="2">
    <location>
        <begin position="124"/>
        <end position="136"/>
    </location>
</feature>
<feature type="compositionally biased region" description="Low complexity" evidence="2">
    <location>
        <begin position="171"/>
        <end position="233"/>
    </location>
</feature>
<feature type="compositionally biased region" description="Gly residues" evidence="2">
    <location>
        <begin position="137"/>
        <end position="153"/>
    </location>
</feature>
<dbReference type="InParanoid" id="A0A067NP86"/>
<dbReference type="SUPFAM" id="SSF50044">
    <property type="entry name" value="SH3-domain"/>
    <property type="match status" value="1"/>
</dbReference>
<dbReference type="VEuPathDB" id="FungiDB:PLEOSDRAFT_1106375"/>
<dbReference type="EMBL" id="KL198010">
    <property type="protein sequence ID" value="KDQ25446.1"/>
    <property type="molecule type" value="Genomic_DNA"/>
</dbReference>